<dbReference type="GeneID" id="28894802"/>
<keyword evidence="3" id="KW-0698">rRNA processing</keyword>
<accession>A0A165JL85</accession>
<dbReference type="RefSeq" id="XP_018191934.1">
    <property type="nucleotide sequence ID" value="XM_018329665.1"/>
</dbReference>
<dbReference type="Pfam" id="PF05997">
    <property type="entry name" value="Nop52"/>
    <property type="match status" value="1"/>
</dbReference>
<evidence type="ECO:0000256" key="1">
    <source>
        <dbReference type="ARBA" id="ARBA00004123"/>
    </source>
</evidence>
<dbReference type="GO" id="GO:0030687">
    <property type="term" value="C:preribosome, large subunit precursor"/>
    <property type="evidence" value="ECO:0007669"/>
    <property type="project" value="EnsemblFungi"/>
</dbReference>
<proteinExistence type="inferred from homology"/>
<evidence type="ECO:0000256" key="2">
    <source>
        <dbReference type="ARBA" id="ARBA00006374"/>
    </source>
</evidence>
<organism evidence="6 7">
    <name type="scientific">Xylona heveae (strain CBS 132557 / TC161)</name>
    <dbReference type="NCBI Taxonomy" id="1328760"/>
    <lineage>
        <taxon>Eukaryota</taxon>
        <taxon>Fungi</taxon>
        <taxon>Dikarya</taxon>
        <taxon>Ascomycota</taxon>
        <taxon>Pezizomycotina</taxon>
        <taxon>Xylonomycetes</taxon>
        <taxon>Xylonales</taxon>
        <taxon>Xylonaceae</taxon>
        <taxon>Xylona</taxon>
    </lineage>
</organism>
<keyword evidence="7" id="KW-1185">Reference proteome</keyword>
<evidence type="ECO:0000256" key="4">
    <source>
        <dbReference type="ARBA" id="ARBA00023242"/>
    </source>
</evidence>
<dbReference type="STRING" id="1328760.A0A165JL85"/>
<evidence type="ECO:0000256" key="5">
    <source>
        <dbReference type="SAM" id="MobiDB-lite"/>
    </source>
</evidence>
<comment type="similarity">
    <text evidence="2">Belongs to the RRP1 family.</text>
</comment>
<protein>
    <submittedName>
        <fullName evidence="6">Nucleolar</fullName>
    </submittedName>
</protein>
<dbReference type="PANTHER" id="PTHR13026:SF0">
    <property type="entry name" value="RIBOSOMAL RNA PROCESSING 1B"/>
    <property type="match status" value="1"/>
</dbReference>
<gene>
    <name evidence="6" type="ORF">L228DRAFT_206124</name>
</gene>
<dbReference type="OrthoDB" id="2019504at2759"/>
<keyword evidence="4" id="KW-0539">Nucleus</keyword>
<feature type="region of interest" description="Disordered" evidence="5">
    <location>
        <begin position="211"/>
        <end position="243"/>
    </location>
</feature>
<dbReference type="Proteomes" id="UP000076632">
    <property type="component" value="Unassembled WGS sequence"/>
</dbReference>
<dbReference type="InParanoid" id="A0A165JL85"/>
<dbReference type="FunCoup" id="A0A165JL85">
    <property type="interactions" value="371"/>
</dbReference>
<dbReference type="AlphaFoldDB" id="A0A165JL85"/>
<dbReference type="EMBL" id="KV407454">
    <property type="protein sequence ID" value="KZF26379.1"/>
    <property type="molecule type" value="Genomic_DNA"/>
</dbReference>
<evidence type="ECO:0000313" key="6">
    <source>
        <dbReference type="EMBL" id="KZF26379.1"/>
    </source>
</evidence>
<reference evidence="6 7" key="1">
    <citation type="journal article" date="2016" name="Fungal Biol.">
        <title>The genome of Xylona heveae provides a window into fungal endophytism.</title>
        <authorList>
            <person name="Gazis R."/>
            <person name="Kuo A."/>
            <person name="Riley R."/>
            <person name="LaButti K."/>
            <person name="Lipzen A."/>
            <person name="Lin J."/>
            <person name="Amirebrahimi M."/>
            <person name="Hesse C.N."/>
            <person name="Spatafora J.W."/>
            <person name="Henrissat B."/>
            <person name="Hainaut M."/>
            <person name="Grigoriev I.V."/>
            <person name="Hibbett D.S."/>
        </authorList>
    </citation>
    <scope>NUCLEOTIDE SEQUENCE [LARGE SCALE GENOMIC DNA]</scope>
    <source>
        <strain evidence="6 7">TC161</strain>
    </source>
</reference>
<name>A0A165JL85_XYLHT</name>
<comment type="subcellular location">
    <subcellularLocation>
        <location evidence="1">Nucleus</location>
    </subcellularLocation>
</comment>
<evidence type="ECO:0000313" key="7">
    <source>
        <dbReference type="Proteomes" id="UP000076632"/>
    </source>
</evidence>
<dbReference type="GO" id="GO:0030688">
    <property type="term" value="C:preribosome, small subunit precursor"/>
    <property type="evidence" value="ECO:0007669"/>
    <property type="project" value="InterPro"/>
</dbReference>
<dbReference type="PANTHER" id="PTHR13026">
    <property type="entry name" value="NNP-1 PROTEIN NOVEL NUCLEAR PROTEIN 1 NOP52"/>
    <property type="match status" value="1"/>
</dbReference>
<dbReference type="OMA" id="AMWFSDR"/>
<dbReference type="InterPro" id="IPR010301">
    <property type="entry name" value="RRP1"/>
</dbReference>
<dbReference type="GO" id="GO:0006364">
    <property type="term" value="P:rRNA processing"/>
    <property type="evidence" value="ECO:0007669"/>
    <property type="project" value="UniProtKB-KW"/>
</dbReference>
<sequence length="243" mass="28062">MAGDVQQAPFVKQLAANDRPTRDKAVASLRTYLSGRKSFEEIELLKLWKGLFFCMWMSDRPRTQQQLAIDLAGLVDVLPDETALAFLEAFWKTMSREWTGIDVLRMDKFLMLVRAYLNASFRYLAKIRWESRRVEKYMDILSELPFNCTDPKIPNGLRFHAIDIYVDEIDKVDTPRSGNIPLDQLLQPLRKLQKDCPTKVVRTRAKEALSDERLNDWENPDSNSLRDEAEDDASDSEWGGIDG</sequence>
<evidence type="ECO:0000256" key="3">
    <source>
        <dbReference type="ARBA" id="ARBA00022552"/>
    </source>
</evidence>
<dbReference type="GO" id="GO:0005634">
    <property type="term" value="C:nucleus"/>
    <property type="evidence" value="ECO:0007669"/>
    <property type="project" value="UniProtKB-SubCell"/>
</dbReference>